<evidence type="ECO:0000313" key="2">
    <source>
        <dbReference type="Proteomes" id="UP001634393"/>
    </source>
</evidence>
<dbReference type="Proteomes" id="UP001634393">
    <property type="component" value="Unassembled WGS sequence"/>
</dbReference>
<dbReference type="AlphaFoldDB" id="A0ABD3S192"/>
<gene>
    <name evidence="1" type="ORF">ACJIZ3_004131</name>
</gene>
<sequence length="154" mass="17563">MEENSENLQRNSYFPSKLTTLNLKLQRLRKWKKKNRLSCTNRKCSRVYPGKELYNSEKMCSGMTSFSPTIPHCAAAASMPPPPTPPDYLEREKRRRFEGADFEGTEGLANDVVAALVTGEGFALQMADLSVEIEHLLRIRLHFDDIVKRIADCK</sequence>
<organism evidence="1 2">
    <name type="scientific">Penstemon smallii</name>
    <dbReference type="NCBI Taxonomy" id="265156"/>
    <lineage>
        <taxon>Eukaryota</taxon>
        <taxon>Viridiplantae</taxon>
        <taxon>Streptophyta</taxon>
        <taxon>Embryophyta</taxon>
        <taxon>Tracheophyta</taxon>
        <taxon>Spermatophyta</taxon>
        <taxon>Magnoliopsida</taxon>
        <taxon>eudicotyledons</taxon>
        <taxon>Gunneridae</taxon>
        <taxon>Pentapetalae</taxon>
        <taxon>asterids</taxon>
        <taxon>lamiids</taxon>
        <taxon>Lamiales</taxon>
        <taxon>Plantaginaceae</taxon>
        <taxon>Cheloneae</taxon>
        <taxon>Penstemon</taxon>
    </lineage>
</organism>
<dbReference type="EMBL" id="JBJXBP010000007">
    <property type="protein sequence ID" value="KAL3818226.1"/>
    <property type="molecule type" value="Genomic_DNA"/>
</dbReference>
<accession>A0ABD3S192</accession>
<evidence type="ECO:0000313" key="1">
    <source>
        <dbReference type="EMBL" id="KAL3818226.1"/>
    </source>
</evidence>
<protein>
    <submittedName>
        <fullName evidence="1">Uncharacterized protein</fullName>
    </submittedName>
</protein>
<comment type="caution">
    <text evidence="1">The sequence shown here is derived from an EMBL/GenBank/DDBJ whole genome shotgun (WGS) entry which is preliminary data.</text>
</comment>
<name>A0ABD3S192_9LAMI</name>
<proteinExistence type="predicted"/>
<reference evidence="1 2" key="1">
    <citation type="submission" date="2024-12" db="EMBL/GenBank/DDBJ databases">
        <title>The unique morphological basis and parallel evolutionary history of personate flowers in Penstemon.</title>
        <authorList>
            <person name="Depatie T.H."/>
            <person name="Wessinger C.A."/>
        </authorList>
    </citation>
    <scope>NUCLEOTIDE SEQUENCE [LARGE SCALE GENOMIC DNA]</scope>
    <source>
        <strain evidence="1">WTNN_2</strain>
        <tissue evidence="1">Leaf</tissue>
    </source>
</reference>
<keyword evidence="2" id="KW-1185">Reference proteome</keyword>